<dbReference type="HOGENOM" id="CLU_027634_2_0_0"/>
<comment type="subcellular location">
    <subcellularLocation>
        <location evidence="9">Cytoplasm</location>
    </subcellularLocation>
</comment>
<dbReference type="HAMAP" id="MF_01987">
    <property type="entry name" value="Ribokinase"/>
    <property type="match status" value="1"/>
</dbReference>
<feature type="binding site" evidence="9">
    <location>
        <position position="141"/>
    </location>
    <ligand>
        <name>substrate</name>
    </ligand>
</feature>
<dbReference type="STRING" id="326427.Cagg_2909"/>
<comment type="pathway">
    <text evidence="9">Carbohydrate metabolism; D-ribose degradation; D-ribose 5-phosphate from beta-D-ribopyranose: step 2/2.</text>
</comment>
<feature type="binding site" evidence="9">
    <location>
        <begin position="40"/>
        <end position="44"/>
    </location>
    <ligand>
        <name>substrate</name>
    </ligand>
</feature>
<keyword evidence="8 9" id="KW-0119">Carbohydrate metabolism</keyword>
<dbReference type="UniPathway" id="UPA00916">
    <property type="reaction ID" value="UER00889"/>
</dbReference>
<evidence type="ECO:0000259" key="11">
    <source>
        <dbReference type="Pfam" id="PF00294"/>
    </source>
</evidence>
<evidence type="ECO:0000256" key="5">
    <source>
        <dbReference type="ARBA" id="ARBA00022840"/>
    </source>
</evidence>
<reference evidence="12" key="1">
    <citation type="submission" date="2008-12" db="EMBL/GenBank/DDBJ databases">
        <title>Complete sequence of Chloroflexus aggregans DSM 9485.</title>
        <authorList>
            <consortium name="US DOE Joint Genome Institute"/>
            <person name="Lucas S."/>
            <person name="Copeland A."/>
            <person name="Lapidus A."/>
            <person name="Glavina del Rio T."/>
            <person name="Dalin E."/>
            <person name="Tice H."/>
            <person name="Pitluck S."/>
            <person name="Foster B."/>
            <person name="Larimer F."/>
            <person name="Land M."/>
            <person name="Hauser L."/>
            <person name="Kyrpides N."/>
            <person name="Mikhailova N."/>
            <person name="Bryant D."/>
            <person name="Richardson P."/>
        </authorList>
    </citation>
    <scope>NUCLEOTIDE SEQUENCE</scope>
    <source>
        <strain evidence="12">DSM 9485</strain>
    </source>
</reference>
<dbReference type="Pfam" id="PF00294">
    <property type="entry name" value="PfkB"/>
    <property type="match status" value="1"/>
</dbReference>
<dbReference type="OrthoDB" id="9775849at2"/>
<evidence type="ECO:0000256" key="8">
    <source>
        <dbReference type="ARBA" id="ARBA00023277"/>
    </source>
</evidence>
<sequence>MTPTIIVVGSLNMDLVVRAPRHPQPGETLIGSDFQIFPGGKGANQAVAAARLGARVRMIGRVGVDAFGDALLDAAQYDGVDTGYVQRDPDAATGVALITLDAHGQNTIVVALGANMRVSEADVQRAEALFQGADVLLMQLECPLDAVMAATELAHRYGVQVVLNPAPARPLPVALLSQIDYLLPNQLELQALAEGETDLTAAIERLQRQGVRNLLVTLGSEGALLATAEQTTTVPAFQVPVVDTVAAGDAFAGAFCVALAEGKPPLEAVRWGNAAGALAVTRAGAQPSLPSRMEVMRLLEVQ</sequence>
<keyword evidence="13" id="KW-1185">Reference proteome</keyword>
<dbReference type="InterPro" id="IPR011877">
    <property type="entry name" value="Ribokinase"/>
</dbReference>
<dbReference type="GO" id="GO:0004747">
    <property type="term" value="F:ribokinase activity"/>
    <property type="evidence" value="ECO:0007669"/>
    <property type="project" value="UniProtKB-UniRule"/>
</dbReference>
<accession>B8G636</accession>
<keyword evidence="4 9" id="KW-0418">Kinase</keyword>
<evidence type="ECO:0000256" key="7">
    <source>
        <dbReference type="ARBA" id="ARBA00022958"/>
    </source>
</evidence>
<dbReference type="GO" id="GO:0046872">
    <property type="term" value="F:metal ion binding"/>
    <property type="evidence" value="ECO:0007669"/>
    <property type="project" value="UniProtKB-KW"/>
</dbReference>
<dbReference type="NCBIfam" id="TIGR02152">
    <property type="entry name" value="D_ribokin_bact"/>
    <property type="match status" value="1"/>
</dbReference>
<dbReference type="Proteomes" id="UP000002508">
    <property type="component" value="Chromosome"/>
</dbReference>
<feature type="binding site" evidence="9">
    <location>
        <position position="282"/>
    </location>
    <ligand>
        <name>K(+)</name>
        <dbReference type="ChEBI" id="CHEBI:29103"/>
    </ligand>
</feature>
<evidence type="ECO:0000256" key="1">
    <source>
        <dbReference type="ARBA" id="ARBA00022679"/>
    </source>
</evidence>
<keyword evidence="1 9" id="KW-0808">Transferase</keyword>
<dbReference type="CDD" id="cd01174">
    <property type="entry name" value="ribokinase"/>
    <property type="match status" value="1"/>
</dbReference>
<proteinExistence type="inferred from homology"/>
<evidence type="ECO:0000256" key="2">
    <source>
        <dbReference type="ARBA" id="ARBA00022723"/>
    </source>
</evidence>
<evidence type="ECO:0000256" key="10">
    <source>
        <dbReference type="NCBIfam" id="TIGR02152"/>
    </source>
</evidence>
<comment type="cofactor">
    <cofactor evidence="9">
        <name>Mg(2+)</name>
        <dbReference type="ChEBI" id="CHEBI:18420"/>
    </cofactor>
    <text evidence="9">Requires a divalent cation, most likely magnesium in vivo, as an electrophilic catalyst to aid phosphoryl group transfer. It is the chelate of the metal and the nucleotide that is the actual substrate.</text>
</comment>
<dbReference type="PRINTS" id="PR00990">
    <property type="entry name" value="RIBOKINASE"/>
</dbReference>
<evidence type="ECO:0000313" key="12">
    <source>
        <dbReference type="EMBL" id="ACL25769.1"/>
    </source>
</evidence>
<dbReference type="InterPro" id="IPR011611">
    <property type="entry name" value="PfkB_dom"/>
</dbReference>
<comment type="similarity">
    <text evidence="9">Belongs to the carbohydrate kinase PfkB family. Ribokinase subfamily.</text>
</comment>
<comment type="caution">
    <text evidence="9">Lacks conserved residue(s) required for the propagation of feature annotation.</text>
</comment>
<dbReference type="KEGG" id="cag:Cagg_2909"/>
<keyword evidence="9" id="KW-0963">Cytoplasm</keyword>
<dbReference type="InterPro" id="IPR002139">
    <property type="entry name" value="Ribo/fructo_kinase"/>
</dbReference>
<feature type="binding site" evidence="9">
    <location>
        <begin position="12"/>
        <end position="14"/>
    </location>
    <ligand>
        <name>substrate</name>
    </ligand>
</feature>
<comment type="subunit">
    <text evidence="9">Homodimer.</text>
</comment>
<comment type="function">
    <text evidence="9">Catalyzes the phosphorylation of ribose at O-5 in a reaction requiring ATP and magnesium. The resulting D-ribose-5-phosphate can then be used either for sythesis of nucleotides, histidine, and tryptophan, or as a component of the pentose phosphate pathway.</text>
</comment>
<keyword evidence="3 9" id="KW-0547">Nucleotide-binding</keyword>
<dbReference type="AlphaFoldDB" id="B8G636"/>
<dbReference type="GO" id="GO:0005524">
    <property type="term" value="F:ATP binding"/>
    <property type="evidence" value="ECO:0007669"/>
    <property type="project" value="UniProtKB-UniRule"/>
</dbReference>
<feature type="binding site" evidence="9">
    <location>
        <begin position="217"/>
        <end position="222"/>
    </location>
    <ligand>
        <name>ATP</name>
        <dbReference type="ChEBI" id="CHEBI:30616"/>
    </ligand>
</feature>
<dbReference type="InterPro" id="IPR029056">
    <property type="entry name" value="Ribokinase-like"/>
</dbReference>
<comment type="catalytic activity">
    <reaction evidence="9">
        <text>D-ribose + ATP = D-ribose 5-phosphate + ADP + H(+)</text>
        <dbReference type="Rhea" id="RHEA:13697"/>
        <dbReference type="ChEBI" id="CHEBI:15378"/>
        <dbReference type="ChEBI" id="CHEBI:30616"/>
        <dbReference type="ChEBI" id="CHEBI:47013"/>
        <dbReference type="ChEBI" id="CHEBI:78346"/>
        <dbReference type="ChEBI" id="CHEBI:456216"/>
        <dbReference type="EC" id="2.7.1.15"/>
    </reaction>
</comment>
<evidence type="ECO:0000313" key="13">
    <source>
        <dbReference type="Proteomes" id="UP000002508"/>
    </source>
</evidence>
<name>B8G636_CHLAD</name>
<feature type="binding site" evidence="9">
    <location>
        <begin position="248"/>
        <end position="249"/>
    </location>
    <ligand>
        <name>ATP</name>
        <dbReference type="ChEBI" id="CHEBI:30616"/>
    </ligand>
</feature>
<feature type="binding site" evidence="9">
    <location>
        <position position="185"/>
    </location>
    <ligand>
        <name>ATP</name>
        <dbReference type="ChEBI" id="CHEBI:30616"/>
    </ligand>
</feature>
<keyword evidence="5 9" id="KW-0067">ATP-binding</keyword>
<dbReference type="RefSeq" id="WP_015941625.1">
    <property type="nucleotide sequence ID" value="NC_011831.1"/>
</dbReference>
<evidence type="ECO:0000256" key="9">
    <source>
        <dbReference type="HAMAP-Rule" id="MF_01987"/>
    </source>
</evidence>
<feature type="binding site" evidence="9">
    <location>
        <position position="249"/>
    </location>
    <ligand>
        <name>substrate</name>
    </ligand>
</feature>
<dbReference type="SUPFAM" id="SSF53613">
    <property type="entry name" value="Ribokinase-like"/>
    <property type="match status" value="1"/>
</dbReference>
<comment type="activity regulation">
    <text evidence="9">Activated by a monovalent cation that binds near, but not in, the active site. The most likely occupant of the site in vivo is potassium. Ion binding induces a conformational change that may alter substrate affinity.</text>
</comment>
<keyword evidence="6 9" id="KW-0460">Magnesium</keyword>
<feature type="active site" description="Proton acceptor" evidence="9">
    <location>
        <position position="249"/>
    </location>
</feature>
<evidence type="ECO:0000256" key="3">
    <source>
        <dbReference type="ARBA" id="ARBA00022741"/>
    </source>
</evidence>
<protein>
    <recommendedName>
        <fullName evidence="9 10">Ribokinase</fullName>
        <shortName evidence="9">RK</shortName>
        <ecNumber evidence="9 10">2.7.1.15</ecNumber>
    </recommendedName>
</protein>
<evidence type="ECO:0000256" key="4">
    <source>
        <dbReference type="ARBA" id="ARBA00022777"/>
    </source>
</evidence>
<dbReference type="PANTHER" id="PTHR10584">
    <property type="entry name" value="SUGAR KINASE"/>
    <property type="match status" value="1"/>
</dbReference>
<feature type="binding site" evidence="9">
    <location>
        <position position="279"/>
    </location>
    <ligand>
        <name>K(+)</name>
        <dbReference type="ChEBI" id="CHEBI:29103"/>
    </ligand>
</feature>
<evidence type="ECO:0000256" key="6">
    <source>
        <dbReference type="ARBA" id="ARBA00022842"/>
    </source>
</evidence>
<dbReference type="GO" id="GO:0005829">
    <property type="term" value="C:cytosol"/>
    <property type="evidence" value="ECO:0007669"/>
    <property type="project" value="TreeGrafter"/>
</dbReference>
<feature type="binding site" evidence="9">
    <location>
        <position position="284"/>
    </location>
    <ligand>
        <name>K(+)</name>
        <dbReference type="ChEBI" id="CHEBI:29103"/>
    </ligand>
</feature>
<dbReference type="GO" id="GO:0019303">
    <property type="term" value="P:D-ribose catabolic process"/>
    <property type="evidence" value="ECO:0007669"/>
    <property type="project" value="UniProtKB-UniRule"/>
</dbReference>
<organism evidence="12 13">
    <name type="scientific">Chloroflexus aggregans (strain MD-66 / DSM 9485)</name>
    <dbReference type="NCBI Taxonomy" id="326427"/>
    <lineage>
        <taxon>Bacteria</taxon>
        <taxon>Bacillati</taxon>
        <taxon>Chloroflexota</taxon>
        <taxon>Chloroflexia</taxon>
        <taxon>Chloroflexales</taxon>
        <taxon>Chloroflexineae</taxon>
        <taxon>Chloroflexaceae</taxon>
        <taxon>Chloroflexus</taxon>
    </lineage>
</organism>
<feature type="binding site" evidence="9">
    <location>
        <position position="243"/>
    </location>
    <ligand>
        <name>K(+)</name>
        <dbReference type="ChEBI" id="CHEBI:29103"/>
    </ligand>
</feature>
<dbReference type="Gene3D" id="3.40.1190.20">
    <property type="match status" value="1"/>
</dbReference>
<dbReference type="EMBL" id="CP001337">
    <property type="protein sequence ID" value="ACL25769.1"/>
    <property type="molecule type" value="Genomic_DNA"/>
</dbReference>
<dbReference type="eggNOG" id="COG0524">
    <property type="taxonomic scope" value="Bacteria"/>
</dbReference>
<feature type="binding site" evidence="9">
    <location>
        <position position="273"/>
    </location>
    <ligand>
        <name>ATP</name>
        <dbReference type="ChEBI" id="CHEBI:30616"/>
    </ligand>
</feature>
<keyword evidence="7 9" id="KW-0630">Potassium</keyword>
<dbReference type="EC" id="2.7.1.15" evidence="9 10"/>
<feature type="binding site" evidence="9">
    <location>
        <position position="245"/>
    </location>
    <ligand>
        <name>K(+)</name>
        <dbReference type="ChEBI" id="CHEBI:29103"/>
    </ligand>
</feature>
<feature type="binding site" evidence="9">
    <location>
        <position position="288"/>
    </location>
    <ligand>
        <name>K(+)</name>
        <dbReference type="ChEBI" id="CHEBI:29103"/>
    </ligand>
</feature>
<gene>
    <name evidence="9" type="primary">rbsK</name>
    <name evidence="12" type="ordered locus">Cagg_2909</name>
</gene>
<dbReference type="PANTHER" id="PTHR10584:SF166">
    <property type="entry name" value="RIBOKINASE"/>
    <property type="match status" value="1"/>
</dbReference>
<keyword evidence="2 9" id="KW-0479">Metal-binding</keyword>
<feature type="domain" description="Carbohydrate kinase PfkB" evidence="11">
    <location>
        <begin position="5"/>
        <end position="291"/>
    </location>
</feature>